<dbReference type="Pfam" id="PF00480">
    <property type="entry name" value="ROK"/>
    <property type="match status" value="1"/>
</dbReference>
<name>A0A1X1WNX0_MYCIR</name>
<dbReference type="InterPro" id="IPR036388">
    <property type="entry name" value="WH-like_DNA-bd_sf"/>
</dbReference>
<dbReference type="SUPFAM" id="SSF53067">
    <property type="entry name" value="Actin-like ATPase domain"/>
    <property type="match status" value="1"/>
</dbReference>
<gene>
    <name evidence="3" type="ORF">AWC12_13690</name>
</gene>
<dbReference type="Proteomes" id="UP000193622">
    <property type="component" value="Unassembled WGS sequence"/>
</dbReference>
<dbReference type="PANTHER" id="PTHR18964:SF173">
    <property type="entry name" value="GLUCOKINASE"/>
    <property type="match status" value="1"/>
</dbReference>
<sequence>MDGVLKTGSVEAEAGSHDSAPGTGSVGDVLNLIRRAGGLSRADIIDKTRLSRSTVAARLDTLQAAGWISSGQTTSARGRPPSHFYFRADQGALLLADAGATGVRVAVTDLRGQVSREAREVLDITIGPEPWLRAVENLFTELLDAADITADFVRGIGIALPGPVDFASATVVSPPIMTGWDGYPIRSWFAGKFGCPVLVDNDANAMTLGEHTAHFADSDSLVMVKVATGIGAGIIAQGLIYRGADGAAGDIGHIQISPPEETVEPQPVCRCGNTGCIEAYGGGWALMRDLRAGGREVSAVADVARLIESGDPLAVSLVRRAGRFIGVALSDAVSLLNPSVVVVGGELAARTPTLMAGIRESVYARSLPLATRRLQIVPARLGDRSGTVGLTSMLTDHIFDARRIDASLG</sequence>
<dbReference type="InterPro" id="IPR043129">
    <property type="entry name" value="ATPase_NBD"/>
</dbReference>
<dbReference type="PROSITE" id="PS01125">
    <property type="entry name" value="ROK"/>
    <property type="match status" value="1"/>
</dbReference>
<evidence type="ECO:0000313" key="4">
    <source>
        <dbReference type="Proteomes" id="UP000193622"/>
    </source>
</evidence>
<comment type="similarity">
    <text evidence="1">Belongs to the ROK (NagC/XylR) family.</text>
</comment>
<evidence type="ECO:0000313" key="3">
    <source>
        <dbReference type="EMBL" id="ORV88264.1"/>
    </source>
</evidence>
<dbReference type="InterPro" id="IPR000600">
    <property type="entry name" value="ROK"/>
</dbReference>
<comment type="caution">
    <text evidence="3">The sequence shown here is derived from an EMBL/GenBank/DDBJ whole genome shotgun (WGS) entry which is preliminary data.</text>
</comment>
<dbReference type="SUPFAM" id="SSF46785">
    <property type="entry name" value="Winged helix' DNA-binding domain"/>
    <property type="match status" value="1"/>
</dbReference>
<reference evidence="3 4" key="1">
    <citation type="submission" date="2016-01" db="EMBL/GenBank/DDBJ databases">
        <title>The new phylogeny of the genus Mycobacterium.</title>
        <authorList>
            <person name="Tarcisio F."/>
            <person name="Conor M."/>
            <person name="Antonella G."/>
            <person name="Elisabetta G."/>
            <person name="Giulia F.S."/>
            <person name="Sara T."/>
            <person name="Anna F."/>
            <person name="Clotilde B."/>
            <person name="Roberto B."/>
            <person name="Veronica D.S."/>
            <person name="Fabio R."/>
            <person name="Monica P."/>
            <person name="Olivier J."/>
            <person name="Enrico T."/>
            <person name="Nicola S."/>
        </authorList>
    </citation>
    <scope>NUCLEOTIDE SEQUENCE [LARGE SCALE GENOMIC DNA]</scope>
    <source>
        <strain evidence="3 4">DSM 45541</strain>
    </source>
</reference>
<protein>
    <submittedName>
        <fullName evidence="3">Uncharacterized protein</fullName>
    </submittedName>
</protein>
<dbReference type="Gene3D" id="1.10.10.10">
    <property type="entry name" value="Winged helix-like DNA-binding domain superfamily/Winged helix DNA-binding domain"/>
    <property type="match status" value="1"/>
</dbReference>
<dbReference type="AlphaFoldDB" id="A0A1X1WNX0"/>
<dbReference type="PANTHER" id="PTHR18964">
    <property type="entry name" value="ROK (REPRESSOR, ORF, KINASE) FAMILY"/>
    <property type="match status" value="1"/>
</dbReference>
<evidence type="ECO:0000256" key="1">
    <source>
        <dbReference type="ARBA" id="ARBA00006479"/>
    </source>
</evidence>
<dbReference type="InterPro" id="IPR049874">
    <property type="entry name" value="ROK_cs"/>
</dbReference>
<evidence type="ECO:0000256" key="2">
    <source>
        <dbReference type="SAM" id="MobiDB-lite"/>
    </source>
</evidence>
<dbReference type="InterPro" id="IPR036390">
    <property type="entry name" value="WH_DNA-bd_sf"/>
</dbReference>
<dbReference type="Pfam" id="PF13412">
    <property type="entry name" value="HTH_24"/>
    <property type="match status" value="1"/>
</dbReference>
<organism evidence="3 4">
    <name type="scientific">Mycolicibacterium iranicum</name>
    <name type="common">Mycobacterium iranicum</name>
    <dbReference type="NCBI Taxonomy" id="912594"/>
    <lineage>
        <taxon>Bacteria</taxon>
        <taxon>Bacillati</taxon>
        <taxon>Actinomycetota</taxon>
        <taxon>Actinomycetes</taxon>
        <taxon>Mycobacteriales</taxon>
        <taxon>Mycobacteriaceae</taxon>
        <taxon>Mycolicibacterium</taxon>
    </lineage>
</organism>
<accession>A0A1X1WNX0</accession>
<dbReference type="Gene3D" id="3.30.420.40">
    <property type="match status" value="2"/>
</dbReference>
<feature type="region of interest" description="Disordered" evidence="2">
    <location>
        <begin position="1"/>
        <end position="23"/>
    </location>
</feature>
<dbReference type="EMBL" id="LQPC01000029">
    <property type="protein sequence ID" value="ORV88264.1"/>
    <property type="molecule type" value="Genomic_DNA"/>
</dbReference>
<proteinExistence type="inferred from homology"/>